<accession>A0A9P6RC41</accession>
<gene>
    <name evidence="1" type="ORF">BGZ97_009555</name>
</gene>
<proteinExistence type="predicted"/>
<dbReference type="OrthoDB" id="1716816at2759"/>
<dbReference type="AlphaFoldDB" id="A0A9P6RC41"/>
<reference evidence="1" key="1">
    <citation type="journal article" date="2020" name="Fungal Divers.">
        <title>Resolving the Mortierellaceae phylogeny through synthesis of multi-gene phylogenetics and phylogenomics.</title>
        <authorList>
            <person name="Vandepol N."/>
            <person name="Liber J."/>
            <person name="Desiro A."/>
            <person name="Na H."/>
            <person name="Kennedy M."/>
            <person name="Barry K."/>
            <person name="Grigoriev I.V."/>
            <person name="Miller A.N."/>
            <person name="O'Donnell K."/>
            <person name="Stajich J.E."/>
            <person name="Bonito G."/>
        </authorList>
    </citation>
    <scope>NUCLEOTIDE SEQUENCE</scope>
    <source>
        <strain evidence="1">NVP60</strain>
    </source>
</reference>
<dbReference type="EMBL" id="JAAAIN010000462">
    <property type="protein sequence ID" value="KAG0314178.1"/>
    <property type="molecule type" value="Genomic_DNA"/>
</dbReference>
<sequence length="174" mass="19689">MLRNKPHESQPTSAAGFQVGVRVQTGTVYPITTATADDEKPTTSSSKPIRLHDLFIGLVRLHILIFTSSSTAVILTHTATHFVNQWRTRYTYTYTLQDVDADKNLFKFHFLTTSTYISDDEVIQGLSKKPIGEGKILLDAGGTDLQEIRCRSKEWIRKRDCGSQARFAYRVYSD</sequence>
<evidence type="ECO:0000313" key="1">
    <source>
        <dbReference type="EMBL" id="KAG0314178.1"/>
    </source>
</evidence>
<dbReference type="Proteomes" id="UP000823405">
    <property type="component" value="Unassembled WGS sequence"/>
</dbReference>
<name>A0A9P6RC41_9FUNG</name>
<organism evidence="1 2">
    <name type="scientific">Linnemannia gamsii</name>
    <dbReference type="NCBI Taxonomy" id="64522"/>
    <lineage>
        <taxon>Eukaryota</taxon>
        <taxon>Fungi</taxon>
        <taxon>Fungi incertae sedis</taxon>
        <taxon>Mucoromycota</taxon>
        <taxon>Mortierellomycotina</taxon>
        <taxon>Mortierellomycetes</taxon>
        <taxon>Mortierellales</taxon>
        <taxon>Mortierellaceae</taxon>
        <taxon>Linnemannia</taxon>
    </lineage>
</organism>
<protein>
    <submittedName>
        <fullName evidence="1">Uncharacterized protein</fullName>
    </submittedName>
</protein>
<evidence type="ECO:0000313" key="2">
    <source>
        <dbReference type="Proteomes" id="UP000823405"/>
    </source>
</evidence>
<comment type="caution">
    <text evidence="1">The sequence shown here is derived from an EMBL/GenBank/DDBJ whole genome shotgun (WGS) entry which is preliminary data.</text>
</comment>
<keyword evidence="2" id="KW-1185">Reference proteome</keyword>